<proteinExistence type="predicted"/>
<evidence type="ECO:0000256" key="1">
    <source>
        <dbReference type="SAM" id="MobiDB-lite"/>
    </source>
</evidence>
<comment type="caution">
    <text evidence="2">The sequence shown here is derived from an EMBL/GenBank/DDBJ whole genome shotgun (WGS) entry which is preliminary data.</text>
</comment>
<gene>
    <name evidence="2" type="ORF">POL25_41695</name>
</gene>
<evidence type="ECO:0000313" key="2">
    <source>
        <dbReference type="EMBL" id="MDC0723469.1"/>
    </source>
</evidence>
<protein>
    <submittedName>
        <fullName evidence="2">Uncharacterized protein</fullName>
    </submittedName>
</protein>
<dbReference type="EMBL" id="JAQNDL010000005">
    <property type="protein sequence ID" value="MDC0723469.1"/>
    <property type="molecule type" value="Genomic_DNA"/>
</dbReference>
<reference evidence="2 3" key="1">
    <citation type="submission" date="2022-11" db="EMBL/GenBank/DDBJ databases">
        <title>Minimal conservation of predation-associated metabolite biosynthetic gene clusters underscores biosynthetic potential of Myxococcota including descriptions for ten novel species: Archangium lansinium sp. nov., Myxococcus landrumus sp. nov., Nannocystis bai.</title>
        <authorList>
            <person name="Ahearne A."/>
            <person name="Stevens C."/>
            <person name="Dowd S."/>
        </authorList>
    </citation>
    <scope>NUCLEOTIDE SEQUENCE [LARGE SCALE GENOMIC DNA]</scope>
    <source>
        <strain evidence="2 3">BB15-2</strain>
    </source>
</reference>
<feature type="region of interest" description="Disordered" evidence="1">
    <location>
        <begin position="26"/>
        <end position="46"/>
    </location>
</feature>
<feature type="compositionally biased region" description="Acidic residues" evidence="1">
    <location>
        <begin position="26"/>
        <end position="38"/>
    </location>
</feature>
<name>A0ABT5EC80_9BACT</name>
<dbReference type="Proteomes" id="UP001221686">
    <property type="component" value="Unassembled WGS sequence"/>
</dbReference>
<keyword evidence="3" id="KW-1185">Reference proteome</keyword>
<organism evidence="2 3">
    <name type="scientific">Nannocystis bainbridge</name>
    <dbReference type="NCBI Taxonomy" id="2995303"/>
    <lineage>
        <taxon>Bacteria</taxon>
        <taxon>Pseudomonadati</taxon>
        <taxon>Myxococcota</taxon>
        <taxon>Polyangia</taxon>
        <taxon>Nannocystales</taxon>
        <taxon>Nannocystaceae</taxon>
        <taxon>Nannocystis</taxon>
    </lineage>
</organism>
<sequence>MHYTTIVLSSLLCTIPYVQDCDCEVDVPDRDDDDDDDDDGHHDKLYWAEGPQQDVPAGDLVGWEECFANLYDEVEPDLTDEILGEACTGSKLLMACRPVGADDFQLLAMGERADVLFDVGSQGDGKHEANGVAWYFSDNFSWGFARAGDSVNRTECDTQFGGPEDNSSLRLCWHTLGDEIGTGYRCGANENLNGSDTFERVIFHAE</sequence>
<accession>A0ABT5EC80</accession>
<dbReference type="RefSeq" id="WP_272092011.1">
    <property type="nucleotide sequence ID" value="NZ_JAQNDL010000005.1"/>
</dbReference>
<evidence type="ECO:0000313" key="3">
    <source>
        <dbReference type="Proteomes" id="UP001221686"/>
    </source>
</evidence>